<reference evidence="9 10" key="2">
    <citation type="journal article" date="2008" name="Nature">
        <title>The Phaeodactylum genome reveals the evolutionary history of diatom genomes.</title>
        <authorList>
            <person name="Bowler C."/>
            <person name="Allen A.E."/>
            <person name="Badger J.H."/>
            <person name="Grimwood J."/>
            <person name="Jabbari K."/>
            <person name="Kuo A."/>
            <person name="Maheswari U."/>
            <person name="Martens C."/>
            <person name="Maumus F."/>
            <person name="Otillar R.P."/>
            <person name="Rayko E."/>
            <person name="Salamov A."/>
            <person name="Vandepoele K."/>
            <person name="Beszteri B."/>
            <person name="Gruber A."/>
            <person name="Heijde M."/>
            <person name="Katinka M."/>
            <person name="Mock T."/>
            <person name="Valentin K."/>
            <person name="Verret F."/>
            <person name="Berges J.A."/>
            <person name="Brownlee C."/>
            <person name="Cadoret J.P."/>
            <person name="Chiovitti A."/>
            <person name="Choi C.J."/>
            <person name="Coesel S."/>
            <person name="De Martino A."/>
            <person name="Detter J.C."/>
            <person name="Durkin C."/>
            <person name="Falciatore A."/>
            <person name="Fournet J."/>
            <person name="Haruta M."/>
            <person name="Huysman M.J."/>
            <person name="Jenkins B.D."/>
            <person name="Jiroutova K."/>
            <person name="Jorgensen R.E."/>
            <person name="Joubert Y."/>
            <person name="Kaplan A."/>
            <person name="Kroger N."/>
            <person name="Kroth P.G."/>
            <person name="La Roche J."/>
            <person name="Lindquist E."/>
            <person name="Lommer M."/>
            <person name="Martin-Jezequel V."/>
            <person name="Lopez P.J."/>
            <person name="Lucas S."/>
            <person name="Mangogna M."/>
            <person name="McGinnis K."/>
            <person name="Medlin L.K."/>
            <person name="Montsant A."/>
            <person name="Oudot-Le Secq M.P."/>
            <person name="Napoli C."/>
            <person name="Obornik M."/>
            <person name="Parker M.S."/>
            <person name="Petit J.L."/>
            <person name="Porcel B.M."/>
            <person name="Poulsen N."/>
            <person name="Robison M."/>
            <person name="Rychlewski L."/>
            <person name="Rynearson T.A."/>
            <person name="Schmutz J."/>
            <person name="Shapiro H."/>
            <person name="Siaut M."/>
            <person name="Stanley M."/>
            <person name="Sussman M.R."/>
            <person name="Taylor A.R."/>
            <person name="Vardi A."/>
            <person name="von Dassow P."/>
            <person name="Vyverman W."/>
            <person name="Willis A."/>
            <person name="Wyrwicz L.S."/>
            <person name="Rokhsar D.S."/>
            <person name="Weissenbach J."/>
            <person name="Armbrust E.V."/>
            <person name="Green B.R."/>
            <person name="Van de Peer Y."/>
            <person name="Grigoriev I.V."/>
        </authorList>
    </citation>
    <scope>NUCLEOTIDE SEQUENCE [LARGE SCALE GENOMIC DNA]</scope>
    <source>
        <strain evidence="9 10">CCMP1335</strain>
    </source>
</reference>
<dbReference type="Pfam" id="PF18264">
    <property type="entry name" value="preSET_CXC"/>
    <property type="match status" value="1"/>
</dbReference>
<evidence type="ECO:0000256" key="6">
    <source>
        <dbReference type="ARBA" id="ARBA00048568"/>
    </source>
</evidence>
<protein>
    <submittedName>
        <fullName evidence="9">Set-domain-containing protein</fullName>
    </submittedName>
</protein>
<dbReference type="AlphaFoldDB" id="B8C2F6"/>
<dbReference type="PaxDb" id="35128-Thaps268872"/>
<keyword evidence="1" id="KW-0489">Methyltransferase</keyword>
<dbReference type="SMART" id="SM01114">
    <property type="entry name" value="CXC"/>
    <property type="match status" value="1"/>
</dbReference>
<dbReference type="InterPro" id="IPR001214">
    <property type="entry name" value="SET_dom"/>
</dbReference>
<dbReference type="InParanoid" id="B8C2F6"/>
<keyword evidence="4" id="KW-0805">Transcription regulation</keyword>
<dbReference type="GO" id="GO:0032259">
    <property type="term" value="P:methylation"/>
    <property type="evidence" value="ECO:0007669"/>
    <property type="project" value="UniProtKB-KW"/>
</dbReference>
<name>B8C2F6_THAPS</name>
<dbReference type="GeneID" id="7449580"/>
<evidence type="ECO:0000259" key="8">
    <source>
        <dbReference type="PROSITE" id="PS51633"/>
    </source>
</evidence>
<dbReference type="Gene3D" id="2.170.270.10">
    <property type="entry name" value="SET domain"/>
    <property type="match status" value="1"/>
</dbReference>
<reference evidence="9 10" key="1">
    <citation type="journal article" date="2004" name="Science">
        <title>The genome of the diatom Thalassiosira pseudonana: ecology, evolution, and metabolism.</title>
        <authorList>
            <person name="Armbrust E.V."/>
            <person name="Berges J.A."/>
            <person name="Bowler C."/>
            <person name="Green B.R."/>
            <person name="Martinez D."/>
            <person name="Putnam N.H."/>
            <person name="Zhou S."/>
            <person name="Allen A.E."/>
            <person name="Apt K.E."/>
            <person name="Bechner M."/>
            <person name="Brzezinski M.A."/>
            <person name="Chaal B.K."/>
            <person name="Chiovitti A."/>
            <person name="Davis A.K."/>
            <person name="Demarest M.S."/>
            <person name="Detter J.C."/>
            <person name="Glavina T."/>
            <person name="Goodstein D."/>
            <person name="Hadi M.Z."/>
            <person name="Hellsten U."/>
            <person name="Hildebrand M."/>
            <person name="Jenkins B.D."/>
            <person name="Jurka J."/>
            <person name="Kapitonov V.V."/>
            <person name="Kroger N."/>
            <person name="Lau W.W."/>
            <person name="Lane T.W."/>
            <person name="Larimer F.W."/>
            <person name="Lippmeier J.C."/>
            <person name="Lucas S."/>
            <person name="Medina M."/>
            <person name="Montsant A."/>
            <person name="Obornik M."/>
            <person name="Parker M.S."/>
            <person name="Palenik B."/>
            <person name="Pazour G.J."/>
            <person name="Richardson P.M."/>
            <person name="Rynearson T.A."/>
            <person name="Saito M.A."/>
            <person name="Schwartz D.C."/>
            <person name="Thamatrakoln K."/>
            <person name="Valentin K."/>
            <person name="Vardi A."/>
            <person name="Wilkerson F.P."/>
            <person name="Rokhsar D.S."/>
        </authorList>
    </citation>
    <scope>NUCLEOTIDE SEQUENCE [LARGE SCALE GENOMIC DNA]</scope>
    <source>
        <strain evidence="9 10">CCMP1335</strain>
    </source>
</reference>
<dbReference type="GO" id="GO:0140951">
    <property type="term" value="F:histone H3K27 trimethyltransferase activity"/>
    <property type="evidence" value="ECO:0007669"/>
    <property type="project" value="UniProtKB-EC"/>
</dbReference>
<dbReference type="KEGG" id="tps:THAPSDRAFT_268872"/>
<dbReference type="Proteomes" id="UP000001449">
    <property type="component" value="Chromosome 5"/>
</dbReference>
<evidence type="ECO:0000256" key="2">
    <source>
        <dbReference type="ARBA" id="ARBA00022679"/>
    </source>
</evidence>
<evidence type="ECO:0000256" key="5">
    <source>
        <dbReference type="ARBA" id="ARBA00023163"/>
    </source>
</evidence>
<keyword evidence="5" id="KW-0804">Transcription</keyword>
<accession>B8C2F6</accession>
<dbReference type="PANTHER" id="PTHR45747:SF4">
    <property type="entry name" value="HISTONE-LYSINE N-METHYLTRANSFERASE E(Z)"/>
    <property type="match status" value="1"/>
</dbReference>
<comment type="catalytic activity">
    <reaction evidence="6">
        <text>L-lysyl(27)-[histone H3] + 3 S-adenosyl-L-methionine = N(6),N(6),N(6)-trimethyl-L-lysyl(27)-[histone H3] + 3 S-adenosyl-L-homocysteine + 3 H(+)</text>
        <dbReference type="Rhea" id="RHEA:60292"/>
        <dbReference type="Rhea" id="RHEA-COMP:15535"/>
        <dbReference type="Rhea" id="RHEA-COMP:15548"/>
        <dbReference type="ChEBI" id="CHEBI:15378"/>
        <dbReference type="ChEBI" id="CHEBI:29969"/>
        <dbReference type="ChEBI" id="CHEBI:57856"/>
        <dbReference type="ChEBI" id="CHEBI:59789"/>
        <dbReference type="ChEBI" id="CHEBI:61961"/>
        <dbReference type="EC" id="2.1.1.356"/>
    </reaction>
</comment>
<dbReference type="InterPro" id="IPR045318">
    <property type="entry name" value="EZH1/2-like"/>
</dbReference>
<dbReference type="CDD" id="cd10519">
    <property type="entry name" value="SET_EZH"/>
    <property type="match status" value="1"/>
</dbReference>
<dbReference type="eggNOG" id="KOG1079">
    <property type="taxonomic scope" value="Eukaryota"/>
</dbReference>
<dbReference type="RefSeq" id="XP_002290191.1">
    <property type="nucleotide sequence ID" value="XM_002290155.1"/>
</dbReference>
<dbReference type="Pfam" id="PF00856">
    <property type="entry name" value="SET"/>
    <property type="match status" value="1"/>
</dbReference>
<dbReference type="InterPro" id="IPR041355">
    <property type="entry name" value="Pre-SET_CXC"/>
</dbReference>
<evidence type="ECO:0000313" key="10">
    <source>
        <dbReference type="Proteomes" id="UP000001449"/>
    </source>
</evidence>
<dbReference type="PROSITE" id="PS51633">
    <property type="entry name" value="CXC"/>
    <property type="match status" value="1"/>
</dbReference>
<feature type="domain" description="SET" evidence="7">
    <location>
        <begin position="162"/>
        <end position="287"/>
    </location>
</feature>
<evidence type="ECO:0000313" key="9">
    <source>
        <dbReference type="EMBL" id="EED91943.1"/>
    </source>
</evidence>
<keyword evidence="10" id="KW-1185">Reference proteome</keyword>
<sequence length="321" mass="36374">MFQGNIEKIAVTIGASIESVKAFVKTNKVELSPPKHDVVASNKRKDKTTEYTSMKNYNQNWLKSIQSKEIHPSFIPCDHSEPCNEETCSCIQNAFFCTKHCGWGSKSRNFFRGCACKAGQCRTSSCACYAAKRECDPDLCRTCGTCEDPPDKPAEKQRCRNDNLSMRRHIHCLLGESTIANAGWGLFTKHSLKKGDFIHEYVGEVISQEEAERRGIIYDKLNMSYLFNLSSDFVVDATRKGNKARYANHSSTPNCEPRMIRVNGDMRIGLFAREDIDAQSELFFDYRYDDEMDNDLIVKSAHKPVWIKRGKASSKSTNIAL</sequence>
<organism evidence="9 10">
    <name type="scientific">Thalassiosira pseudonana</name>
    <name type="common">Marine diatom</name>
    <name type="synonym">Cyclotella nana</name>
    <dbReference type="NCBI Taxonomy" id="35128"/>
    <lineage>
        <taxon>Eukaryota</taxon>
        <taxon>Sar</taxon>
        <taxon>Stramenopiles</taxon>
        <taxon>Ochrophyta</taxon>
        <taxon>Bacillariophyta</taxon>
        <taxon>Coscinodiscophyceae</taxon>
        <taxon>Thalassiosirophycidae</taxon>
        <taxon>Thalassiosirales</taxon>
        <taxon>Thalassiosiraceae</taxon>
        <taxon>Thalassiosira</taxon>
    </lineage>
</organism>
<evidence type="ECO:0000256" key="3">
    <source>
        <dbReference type="ARBA" id="ARBA00022691"/>
    </source>
</evidence>
<dbReference type="InterPro" id="IPR026489">
    <property type="entry name" value="CXC_dom"/>
</dbReference>
<evidence type="ECO:0000256" key="4">
    <source>
        <dbReference type="ARBA" id="ARBA00023015"/>
    </source>
</evidence>
<feature type="domain" description="CXC" evidence="8">
    <location>
        <begin position="56"/>
        <end position="160"/>
    </location>
</feature>
<dbReference type="FunFam" id="2.170.270.10:FF:000001">
    <property type="entry name" value="Putative histone-lysine N-methyltransferase EZH2"/>
    <property type="match status" value="1"/>
</dbReference>
<dbReference type="STRING" id="35128.B8C2F6"/>
<dbReference type="SUPFAM" id="SSF82199">
    <property type="entry name" value="SET domain"/>
    <property type="match status" value="1"/>
</dbReference>
<evidence type="ECO:0000259" key="7">
    <source>
        <dbReference type="PROSITE" id="PS50280"/>
    </source>
</evidence>
<keyword evidence="2" id="KW-0808">Transferase</keyword>
<gene>
    <name evidence="9" type="ORF">THAPSDRAFT_268872</name>
</gene>
<dbReference type="PANTHER" id="PTHR45747">
    <property type="entry name" value="HISTONE-LYSINE N-METHYLTRANSFERASE E(Z)"/>
    <property type="match status" value="1"/>
</dbReference>
<dbReference type="HOGENOM" id="CLU_074460_0_0_1"/>
<dbReference type="InterPro" id="IPR033467">
    <property type="entry name" value="Tesmin/TSO1-like_CXC"/>
</dbReference>
<dbReference type="InterPro" id="IPR046341">
    <property type="entry name" value="SET_dom_sf"/>
</dbReference>
<dbReference type="SMART" id="SM00317">
    <property type="entry name" value="SET"/>
    <property type="match status" value="1"/>
</dbReference>
<dbReference type="EMBL" id="CM000642">
    <property type="protein sequence ID" value="EED91943.1"/>
    <property type="molecule type" value="Genomic_DNA"/>
</dbReference>
<dbReference type="PROSITE" id="PS50280">
    <property type="entry name" value="SET"/>
    <property type="match status" value="1"/>
</dbReference>
<proteinExistence type="predicted"/>
<keyword evidence="3" id="KW-0949">S-adenosyl-L-methionine</keyword>
<evidence type="ECO:0000256" key="1">
    <source>
        <dbReference type="ARBA" id="ARBA00022603"/>
    </source>
</evidence>